<evidence type="ECO:0000256" key="9">
    <source>
        <dbReference type="ARBA" id="ARBA00023004"/>
    </source>
</evidence>
<evidence type="ECO:0000256" key="5">
    <source>
        <dbReference type="ARBA" id="ARBA00022692"/>
    </source>
</evidence>
<dbReference type="GO" id="GO:0046872">
    <property type="term" value="F:metal ion binding"/>
    <property type="evidence" value="ECO:0007669"/>
    <property type="project" value="UniProtKB-KW"/>
</dbReference>
<dbReference type="OrthoDB" id="4759734at2"/>
<comment type="similarity">
    <text evidence="2">Belongs to the fatty acid desaturase type 1 family. AlkB subfamily.</text>
</comment>
<sequence>MMTPLPLFAAAAAMPLPLIAAAALWGGPWAGLAVLYITLLAFVLDEAVARTLPALPDAEEFPVADGLSALLASGHLGLLFLSVAALSGDALEPVEKALLFSATGLCLGQIGNANAHELIHRGSRGLRGLGVAVYSALLFGHHASAHPLVHHVHVATLRDPNSARPGESYWRFLPRAWIGSFRAGLRAETARRTRAGKPAWRHPYILYSGGALAALGLSALIGGWGGIAAHIALAGFASSQLLLSDYVQHYGLQRATGPDGKPEPVGPQHSWNAPHPLTSAMLLNAPRHSDHHAHPRRAYPALTLPERGPMLPRSLPVMACIALWPGAWRRLMDRRAARWRARPVSPLTAA</sequence>
<evidence type="ECO:0000256" key="12">
    <source>
        <dbReference type="SAM" id="Phobius"/>
    </source>
</evidence>
<name>A0A3N2R752_9RHOB</name>
<keyword evidence="9" id="KW-0408">Iron</keyword>
<evidence type="ECO:0000256" key="8">
    <source>
        <dbReference type="ARBA" id="ARBA00023002"/>
    </source>
</evidence>
<keyword evidence="7 12" id="KW-1133">Transmembrane helix</keyword>
<protein>
    <submittedName>
        <fullName evidence="14">Alkane 1-monooxygenase</fullName>
    </submittedName>
</protein>
<evidence type="ECO:0000256" key="7">
    <source>
        <dbReference type="ARBA" id="ARBA00022989"/>
    </source>
</evidence>
<keyword evidence="5 12" id="KW-0812">Transmembrane</keyword>
<comment type="caution">
    <text evidence="14">The sequence shown here is derived from an EMBL/GenBank/DDBJ whole genome shotgun (WGS) entry which is preliminary data.</text>
</comment>
<dbReference type="GO" id="GO:0004497">
    <property type="term" value="F:monooxygenase activity"/>
    <property type="evidence" value="ECO:0007669"/>
    <property type="project" value="UniProtKB-KW"/>
</dbReference>
<evidence type="ECO:0000256" key="3">
    <source>
        <dbReference type="ARBA" id="ARBA00022475"/>
    </source>
</evidence>
<dbReference type="InterPro" id="IPR033885">
    <property type="entry name" value="AlkB/XylM"/>
</dbReference>
<dbReference type="GO" id="GO:0006629">
    <property type="term" value="P:lipid metabolic process"/>
    <property type="evidence" value="ECO:0007669"/>
    <property type="project" value="InterPro"/>
</dbReference>
<dbReference type="EMBL" id="RDRB01000002">
    <property type="protein sequence ID" value="ROU03322.1"/>
    <property type="molecule type" value="Genomic_DNA"/>
</dbReference>
<gene>
    <name evidence="14" type="ORF">EAT49_03170</name>
</gene>
<evidence type="ECO:0000259" key="13">
    <source>
        <dbReference type="Pfam" id="PF00487"/>
    </source>
</evidence>
<keyword evidence="4" id="KW-0997">Cell inner membrane</keyword>
<evidence type="ECO:0000256" key="1">
    <source>
        <dbReference type="ARBA" id="ARBA00004429"/>
    </source>
</evidence>
<feature type="transmembrane region" description="Helical" evidence="12">
    <location>
        <begin position="204"/>
        <end position="237"/>
    </location>
</feature>
<reference evidence="14 15" key="1">
    <citation type="submission" date="2018-10" db="EMBL/GenBank/DDBJ databases">
        <title>Histidinibacterium lentulum gen. nov., sp. nov., a marine bacterium from the culture broth of Picochlorum sp. 122.</title>
        <authorList>
            <person name="Wang G."/>
        </authorList>
    </citation>
    <scope>NUCLEOTIDE SEQUENCE [LARGE SCALE GENOMIC DNA]</scope>
    <source>
        <strain evidence="14 15">B17</strain>
    </source>
</reference>
<dbReference type="PANTHER" id="PTHR38674">
    <property type="entry name" value="ALKANE 1-MONOOXYGENASE 1"/>
    <property type="match status" value="1"/>
</dbReference>
<keyword evidence="15" id="KW-1185">Reference proteome</keyword>
<dbReference type="CDD" id="cd03512">
    <property type="entry name" value="Alkane-hydroxylase"/>
    <property type="match status" value="1"/>
</dbReference>
<keyword evidence="10 14" id="KW-0503">Monooxygenase</keyword>
<evidence type="ECO:0000256" key="2">
    <source>
        <dbReference type="ARBA" id="ARBA00010823"/>
    </source>
</evidence>
<evidence type="ECO:0000313" key="15">
    <source>
        <dbReference type="Proteomes" id="UP000268016"/>
    </source>
</evidence>
<comment type="subcellular location">
    <subcellularLocation>
        <location evidence="1">Cell inner membrane</location>
        <topology evidence="1">Multi-pass membrane protein</topology>
    </subcellularLocation>
</comment>
<organism evidence="14 15">
    <name type="scientific">Histidinibacterium lentulum</name>
    <dbReference type="NCBI Taxonomy" id="2480588"/>
    <lineage>
        <taxon>Bacteria</taxon>
        <taxon>Pseudomonadati</taxon>
        <taxon>Pseudomonadota</taxon>
        <taxon>Alphaproteobacteria</taxon>
        <taxon>Rhodobacterales</taxon>
        <taxon>Paracoccaceae</taxon>
        <taxon>Histidinibacterium</taxon>
    </lineage>
</organism>
<dbReference type="InterPro" id="IPR005804">
    <property type="entry name" value="FA_desaturase_dom"/>
</dbReference>
<evidence type="ECO:0000256" key="4">
    <source>
        <dbReference type="ARBA" id="ARBA00022519"/>
    </source>
</evidence>
<evidence type="ECO:0000313" key="14">
    <source>
        <dbReference type="EMBL" id="ROU03322.1"/>
    </source>
</evidence>
<keyword evidence="11 12" id="KW-0472">Membrane</keyword>
<accession>A0A3N2R752</accession>
<dbReference type="Proteomes" id="UP000268016">
    <property type="component" value="Unassembled WGS sequence"/>
</dbReference>
<evidence type="ECO:0000256" key="10">
    <source>
        <dbReference type="ARBA" id="ARBA00023033"/>
    </source>
</evidence>
<keyword evidence="8" id="KW-0560">Oxidoreductase</keyword>
<evidence type="ECO:0000256" key="6">
    <source>
        <dbReference type="ARBA" id="ARBA00022723"/>
    </source>
</evidence>
<dbReference type="PANTHER" id="PTHR38674:SF1">
    <property type="entry name" value="ALKANE 1-MONOOXYGENASE 1"/>
    <property type="match status" value="1"/>
</dbReference>
<keyword evidence="3" id="KW-1003">Cell membrane</keyword>
<dbReference type="AlphaFoldDB" id="A0A3N2R752"/>
<dbReference type="GO" id="GO:0005886">
    <property type="term" value="C:plasma membrane"/>
    <property type="evidence" value="ECO:0007669"/>
    <property type="project" value="UniProtKB-SubCell"/>
</dbReference>
<feature type="domain" description="Fatty acid desaturase" evidence="13">
    <location>
        <begin position="100"/>
        <end position="302"/>
    </location>
</feature>
<feature type="transmembrane region" description="Helical" evidence="12">
    <location>
        <begin position="31"/>
        <end position="49"/>
    </location>
</feature>
<evidence type="ECO:0000256" key="11">
    <source>
        <dbReference type="ARBA" id="ARBA00023136"/>
    </source>
</evidence>
<dbReference type="Pfam" id="PF00487">
    <property type="entry name" value="FA_desaturase"/>
    <property type="match status" value="1"/>
</dbReference>
<keyword evidence="6" id="KW-0479">Metal-binding</keyword>
<proteinExistence type="inferred from homology"/>